<organism evidence="3 4">
    <name type="scientific">Candidatus Bealeia paramacronuclearis</name>
    <dbReference type="NCBI Taxonomy" id="1921001"/>
    <lineage>
        <taxon>Bacteria</taxon>
        <taxon>Pseudomonadati</taxon>
        <taxon>Pseudomonadota</taxon>
        <taxon>Alphaproteobacteria</taxon>
        <taxon>Holosporales</taxon>
        <taxon>Holosporaceae</taxon>
        <taxon>Candidatus Bealeia</taxon>
    </lineage>
</organism>
<dbReference type="RefSeq" id="WP_331256642.1">
    <property type="nucleotide sequence ID" value="NZ_CP133270.1"/>
</dbReference>
<dbReference type="SUPFAM" id="SSF54197">
    <property type="entry name" value="HIT-like"/>
    <property type="match status" value="1"/>
</dbReference>
<evidence type="ECO:0000256" key="1">
    <source>
        <dbReference type="PROSITE-ProRule" id="PRU00464"/>
    </source>
</evidence>
<reference evidence="3 4" key="1">
    <citation type="journal article" date="2024" name="Environ. Microbiol.">
        <title>Novel evolutionary insights on the interactions of the Holosporales (Alphaproteobacteria) with eukaryotic hosts from comparative genomics.</title>
        <authorList>
            <person name="Giovannini M."/>
            <person name="Petroni G."/>
            <person name="Castelli M."/>
        </authorList>
    </citation>
    <scope>NUCLEOTIDE SEQUENCE [LARGE SCALE GENOMIC DNA]</scope>
    <source>
        <strain evidence="3 4">US_Bl 15I1</strain>
    </source>
</reference>
<dbReference type="PROSITE" id="PS51084">
    <property type="entry name" value="HIT_2"/>
    <property type="match status" value="1"/>
</dbReference>
<proteinExistence type="predicted"/>
<comment type="caution">
    <text evidence="1">Lacks conserved residue(s) required for the propagation of feature annotation.</text>
</comment>
<evidence type="ECO:0000313" key="4">
    <source>
        <dbReference type="Proteomes" id="UP001330434"/>
    </source>
</evidence>
<sequence length="135" mass="15456">MFTLDPRLEEDSVYVTDLELSQIRLSLNSTFPWILLIPKRLHVREIIELEEGDQIQLIREIVRASHVTQSIFSPDKLNVGSLGNIVPQLHVHVVARYVGDKAWPSAAWKGDFKAPYTPEHLEETIEKLRAGFEVV</sequence>
<gene>
    <name evidence="3" type="ORF">Bealeia1_00282</name>
</gene>
<keyword evidence="4" id="KW-1185">Reference proteome</keyword>
<dbReference type="InterPro" id="IPR011146">
    <property type="entry name" value="HIT-like"/>
</dbReference>
<dbReference type="PIRSF" id="PIRSF000714">
    <property type="entry name" value="HIT"/>
    <property type="match status" value="1"/>
</dbReference>
<dbReference type="Pfam" id="PF01230">
    <property type="entry name" value="HIT"/>
    <property type="match status" value="1"/>
</dbReference>
<dbReference type="EMBL" id="CP133270">
    <property type="protein sequence ID" value="WVX66111.1"/>
    <property type="molecule type" value="Genomic_DNA"/>
</dbReference>
<accession>A0ABZ2C0S2</accession>
<dbReference type="Gene3D" id="3.30.428.10">
    <property type="entry name" value="HIT-like"/>
    <property type="match status" value="1"/>
</dbReference>
<evidence type="ECO:0000313" key="3">
    <source>
        <dbReference type="EMBL" id="WVX66111.1"/>
    </source>
</evidence>
<evidence type="ECO:0000259" key="2">
    <source>
        <dbReference type="PROSITE" id="PS51084"/>
    </source>
</evidence>
<dbReference type="InterPro" id="IPR026026">
    <property type="entry name" value="HIT_Hint"/>
</dbReference>
<dbReference type="InterPro" id="IPR036265">
    <property type="entry name" value="HIT-like_sf"/>
</dbReference>
<protein>
    <submittedName>
        <fullName evidence="3">HIT family protein</fullName>
    </submittedName>
</protein>
<feature type="domain" description="HIT" evidence="2">
    <location>
        <begin position="1"/>
        <end position="103"/>
    </location>
</feature>
<dbReference type="Proteomes" id="UP001330434">
    <property type="component" value="Chromosome"/>
</dbReference>
<name>A0ABZ2C0S2_9PROT</name>